<protein>
    <recommendedName>
        <fullName evidence="3">GNAT family N-acetyltransferase</fullName>
    </recommendedName>
</protein>
<sequence length="224" mass="26205">MTFREVKSNSLLKYESSILDLIGEYYDNPKEVLEMISQERKVYMAIDNQNKISSILTCKTHNLNGIIFSYLGLLVSNSKNKLEIGALMFRHLEYLYQQQRSNTNKLFCYALTSSVSAYNWVLEFYDNVFPQNDSMLKHIAYKEILKISGYKTERNLPYKVINSPSVAKYKSGYSNLISRNNKIERFPIGFDINESKGERVLIMCDLPEKMKFEKLKTTYCQHFV</sequence>
<proteinExistence type="predicted"/>
<dbReference type="KEGG" id="fpf:DCC35_14065"/>
<evidence type="ECO:0000313" key="2">
    <source>
        <dbReference type="Proteomes" id="UP000298616"/>
    </source>
</evidence>
<keyword evidence="2" id="KW-1185">Reference proteome</keyword>
<reference evidence="1 2" key="1">
    <citation type="submission" date="2018-04" db="EMBL/GenBank/DDBJ databases">
        <title>Complete genome uncultured novel isolate.</title>
        <authorList>
            <person name="Merlino G."/>
        </authorList>
    </citation>
    <scope>NUCLEOTIDE SEQUENCE [LARGE SCALE GENOMIC DNA]</scope>
    <source>
        <strain evidence="2">R1DC9</strain>
    </source>
</reference>
<evidence type="ECO:0008006" key="3">
    <source>
        <dbReference type="Google" id="ProtNLM"/>
    </source>
</evidence>
<name>A0A4D7JJL6_9BACT</name>
<accession>A0A4D7JJL6</accession>
<dbReference type="Proteomes" id="UP000298616">
    <property type="component" value="Chromosome"/>
</dbReference>
<organism evidence="1 2">
    <name type="scientific">Mangrovivirga cuniculi</name>
    <dbReference type="NCBI Taxonomy" id="2715131"/>
    <lineage>
        <taxon>Bacteria</taxon>
        <taxon>Pseudomonadati</taxon>
        <taxon>Bacteroidota</taxon>
        <taxon>Cytophagia</taxon>
        <taxon>Cytophagales</taxon>
        <taxon>Mangrovivirgaceae</taxon>
        <taxon>Mangrovivirga</taxon>
    </lineage>
</organism>
<evidence type="ECO:0000313" key="1">
    <source>
        <dbReference type="EMBL" id="QCK15791.1"/>
    </source>
</evidence>
<dbReference type="OrthoDB" id="9957949at2"/>
<gene>
    <name evidence="1" type="ORF">DCC35_14065</name>
</gene>
<dbReference type="EMBL" id="CP028923">
    <property type="protein sequence ID" value="QCK15791.1"/>
    <property type="molecule type" value="Genomic_DNA"/>
</dbReference>
<dbReference type="RefSeq" id="WP_137091387.1">
    <property type="nucleotide sequence ID" value="NZ_CP028923.1"/>
</dbReference>
<dbReference type="AlphaFoldDB" id="A0A4D7JJL6"/>